<dbReference type="InterPro" id="IPR058163">
    <property type="entry name" value="LysR-type_TF_proteobact-type"/>
</dbReference>
<proteinExistence type="inferred from homology"/>
<reference evidence="6 7" key="1">
    <citation type="submission" date="2022-08" db="EMBL/GenBank/DDBJ databases">
        <title>Reclassification of Massilia species as members of the genera Telluria, Duganella, Pseudoduganella, Mokoshia gen. nov. and Zemynaea gen. nov. using orthogonal and non-orthogonal genome-based approaches.</title>
        <authorList>
            <person name="Bowman J.P."/>
        </authorList>
    </citation>
    <scope>NUCLEOTIDE SEQUENCE [LARGE SCALE GENOMIC DNA]</scope>
    <source>
        <strain evidence="6 7">JCM 31316</strain>
    </source>
</reference>
<organism evidence="6 7">
    <name type="scientific">Massilia pinisoli</name>
    <dbReference type="NCBI Taxonomy" id="1772194"/>
    <lineage>
        <taxon>Bacteria</taxon>
        <taxon>Pseudomonadati</taxon>
        <taxon>Pseudomonadota</taxon>
        <taxon>Betaproteobacteria</taxon>
        <taxon>Burkholderiales</taxon>
        <taxon>Oxalobacteraceae</taxon>
        <taxon>Telluria group</taxon>
        <taxon>Massilia</taxon>
    </lineage>
</organism>
<keyword evidence="4" id="KW-0804">Transcription</keyword>
<keyword evidence="3" id="KW-0238">DNA-binding</keyword>
<dbReference type="Gene3D" id="1.10.10.10">
    <property type="entry name" value="Winged helix-like DNA-binding domain superfamily/Winged helix DNA-binding domain"/>
    <property type="match status" value="1"/>
</dbReference>
<dbReference type="InterPro" id="IPR036388">
    <property type="entry name" value="WH-like_DNA-bd_sf"/>
</dbReference>
<dbReference type="Pfam" id="PF03466">
    <property type="entry name" value="LysR_substrate"/>
    <property type="match status" value="1"/>
</dbReference>
<comment type="caution">
    <text evidence="6">The sequence shown here is derived from an EMBL/GenBank/DDBJ whole genome shotgun (WGS) entry which is preliminary data.</text>
</comment>
<evidence type="ECO:0000259" key="5">
    <source>
        <dbReference type="PROSITE" id="PS50931"/>
    </source>
</evidence>
<dbReference type="Gene3D" id="3.40.190.290">
    <property type="match status" value="1"/>
</dbReference>
<dbReference type="CDD" id="cd08422">
    <property type="entry name" value="PBP2_CrgA_like"/>
    <property type="match status" value="1"/>
</dbReference>
<feature type="domain" description="HTH lysR-type" evidence="5">
    <location>
        <begin position="1"/>
        <end position="61"/>
    </location>
</feature>
<evidence type="ECO:0000256" key="1">
    <source>
        <dbReference type="ARBA" id="ARBA00009437"/>
    </source>
</evidence>
<dbReference type="Pfam" id="PF00126">
    <property type="entry name" value="HTH_1"/>
    <property type="match status" value="1"/>
</dbReference>
<gene>
    <name evidence="6" type="ORF">NX784_22395</name>
</gene>
<evidence type="ECO:0000256" key="2">
    <source>
        <dbReference type="ARBA" id="ARBA00023015"/>
    </source>
</evidence>
<sequence length="306" mass="33441">MKLENTDDLRVLIHTARTGSLTRAAVALGVTASAASAALKRLESQLNARLFERSTRAMRLTEQGRVMLDYAQRAFDLLDEAEAQVGADQAALVGTVRIAAPSDLARNVLLPWFDDFLALHPGVQLQVHVGDRPKDVVRDEVDIALRYGALADSQLVARTLATPRTVLCAAPAYLARRGTPATPHDLAAHNCLVFMRGDRHHRTWHFSKGGERVDVRVSGDRSVDDASLAHDWARAGHGILLKTGIELQGDLDSGALVPLLAEWETDVYPLHALLPSGRFIPARVRALADFLAQRFTTDPTNSFSPR</sequence>
<dbReference type="Proteomes" id="UP001204151">
    <property type="component" value="Unassembled WGS sequence"/>
</dbReference>
<dbReference type="PANTHER" id="PTHR30537:SF21">
    <property type="entry name" value="HTH-TYPE TRANSCRIPTIONAL REGULATOR SINR-RELATED"/>
    <property type="match status" value="1"/>
</dbReference>
<dbReference type="InterPro" id="IPR036390">
    <property type="entry name" value="WH_DNA-bd_sf"/>
</dbReference>
<comment type="similarity">
    <text evidence="1">Belongs to the LysR transcriptional regulatory family.</text>
</comment>
<dbReference type="InterPro" id="IPR005119">
    <property type="entry name" value="LysR_subst-bd"/>
</dbReference>
<name>A0ABT1ZWN6_9BURK</name>
<dbReference type="PROSITE" id="PS50931">
    <property type="entry name" value="HTH_LYSR"/>
    <property type="match status" value="1"/>
</dbReference>
<dbReference type="RefSeq" id="WP_258818906.1">
    <property type="nucleotide sequence ID" value="NZ_JANUGW010000020.1"/>
</dbReference>
<dbReference type="SUPFAM" id="SSF46785">
    <property type="entry name" value="Winged helix' DNA-binding domain"/>
    <property type="match status" value="1"/>
</dbReference>
<dbReference type="SUPFAM" id="SSF53850">
    <property type="entry name" value="Periplasmic binding protein-like II"/>
    <property type="match status" value="1"/>
</dbReference>
<dbReference type="EMBL" id="JANUGW010000020">
    <property type="protein sequence ID" value="MCS0584345.1"/>
    <property type="molecule type" value="Genomic_DNA"/>
</dbReference>
<evidence type="ECO:0000256" key="3">
    <source>
        <dbReference type="ARBA" id="ARBA00023125"/>
    </source>
</evidence>
<evidence type="ECO:0000256" key="4">
    <source>
        <dbReference type="ARBA" id="ARBA00023163"/>
    </source>
</evidence>
<accession>A0ABT1ZWN6</accession>
<evidence type="ECO:0000313" key="6">
    <source>
        <dbReference type="EMBL" id="MCS0584345.1"/>
    </source>
</evidence>
<evidence type="ECO:0000313" key="7">
    <source>
        <dbReference type="Proteomes" id="UP001204151"/>
    </source>
</evidence>
<dbReference type="InterPro" id="IPR000847">
    <property type="entry name" value="LysR_HTH_N"/>
</dbReference>
<keyword evidence="2" id="KW-0805">Transcription regulation</keyword>
<dbReference type="PANTHER" id="PTHR30537">
    <property type="entry name" value="HTH-TYPE TRANSCRIPTIONAL REGULATOR"/>
    <property type="match status" value="1"/>
</dbReference>
<protein>
    <submittedName>
        <fullName evidence="6">LysR family transcriptional regulator</fullName>
    </submittedName>
</protein>
<keyword evidence="7" id="KW-1185">Reference proteome</keyword>